<evidence type="ECO:0000256" key="3">
    <source>
        <dbReference type="ARBA" id="ARBA00022723"/>
    </source>
</evidence>
<keyword evidence="4" id="KW-0408">Iron</keyword>
<protein>
    <submittedName>
        <fullName evidence="7">NADP-reducing hydrogenase subunit HndA</fullName>
        <ecNumber evidence="7">1.12.1.3</ecNumber>
    </submittedName>
</protein>
<dbReference type="PANTHER" id="PTHR43342:SF2">
    <property type="entry name" value="POTENTIAL NAD-REDUCING HYDROGENASE SUBUNIT"/>
    <property type="match status" value="1"/>
</dbReference>
<keyword evidence="3" id="KW-0479">Metal-binding</keyword>
<dbReference type="GO" id="GO:0046872">
    <property type="term" value="F:metal ion binding"/>
    <property type="evidence" value="ECO:0007669"/>
    <property type="project" value="UniProtKB-KW"/>
</dbReference>
<dbReference type="GO" id="GO:0051537">
    <property type="term" value="F:2 iron, 2 sulfur cluster binding"/>
    <property type="evidence" value="ECO:0007669"/>
    <property type="project" value="UniProtKB-KW"/>
</dbReference>
<evidence type="ECO:0000313" key="7">
    <source>
        <dbReference type="EMBL" id="MPN29228.1"/>
    </source>
</evidence>
<accession>A0A645GQQ7</accession>
<dbReference type="InterPro" id="IPR041921">
    <property type="entry name" value="NuoE_N"/>
</dbReference>
<proteinExistence type="inferred from homology"/>
<dbReference type="AlphaFoldDB" id="A0A645GQQ7"/>
<dbReference type="GO" id="GO:0050583">
    <property type="term" value="F:hydrogen dehydrogenase (NADP+) activity"/>
    <property type="evidence" value="ECO:0007669"/>
    <property type="project" value="UniProtKB-EC"/>
</dbReference>
<dbReference type="PIRSF" id="PIRSF000216">
    <property type="entry name" value="NADH_DH_24kDa"/>
    <property type="match status" value="1"/>
</dbReference>
<dbReference type="EMBL" id="VSSQ01079810">
    <property type="protein sequence ID" value="MPN29228.1"/>
    <property type="molecule type" value="Genomic_DNA"/>
</dbReference>
<name>A0A645GQQ7_9ZZZZ</name>
<dbReference type="InterPro" id="IPR036249">
    <property type="entry name" value="Thioredoxin-like_sf"/>
</dbReference>
<keyword evidence="5" id="KW-0411">Iron-sulfur</keyword>
<evidence type="ECO:0000256" key="6">
    <source>
        <dbReference type="ARBA" id="ARBA00034078"/>
    </source>
</evidence>
<dbReference type="FunFam" id="3.40.30.10:FF:000015">
    <property type="entry name" value="NADH-quinone oxidoreductase subunit E"/>
    <property type="match status" value="1"/>
</dbReference>
<keyword evidence="2" id="KW-0001">2Fe-2S</keyword>
<dbReference type="CDD" id="cd03064">
    <property type="entry name" value="TRX_Fd_NuoE"/>
    <property type="match status" value="1"/>
</dbReference>
<evidence type="ECO:0000256" key="4">
    <source>
        <dbReference type="ARBA" id="ARBA00023004"/>
    </source>
</evidence>
<dbReference type="SUPFAM" id="SSF52833">
    <property type="entry name" value="Thioredoxin-like"/>
    <property type="match status" value="1"/>
</dbReference>
<dbReference type="PROSITE" id="PS01099">
    <property type="entry name" value="COMPLEX1_24K"/>
    <property type="match status" value="1"/>
</dbReference>
<dbReference type="InterPro" id="IPR002023">
    <property type="entry name" value="NuoE-like"/>
</dbReference>
<dbReference type="InterPro" id="IPR028431">
    <property type="entry name" value="NADP_DH_HndA-like"/>
</dbReference>
<dbReference type="Pfam" id="PF01257">
    <property type="entry name" value="2Fe-2S_thioredx"/>
    <property type="match status" value="1"/>
</dbReference>
<reference evidence="7" key="1">
    <citation type="submission" date="2019-08" db="EMBL/GenBank/DDBJ databases">
        <authorList>
            <person name="Kucharzyk K."/>
            <person name="Murdoch R.W."/>
            <person name="Higgins S."/>
            <person name="Loffler F."/>
        </authorList>
    </citation>
    <scope>NUCLEOTIDE SEQUENCE</scope>
</reference>
<sequence>MQIPTSSVYGVATFYNYFKLQPQGRHTVSVCLGTACFVKGADKILEEFKKNLEIEVGETTPDGMFSIEATRCLGVCALAPVVRIDDQIFSNVEPSQVKGIIERIKTEKSVTV</sequence>
<organism evidence="7">
    <name type="scientific">bioreactor metagenome</name>
    <dbReference type="NCBI Taxonomy" id="1076179"/>
    <lineage>
        <taxon>unclassified sequences</taxon>
        <taxon>metagenomes</taxon>
        <taxon>ecological metagenomes</taxon>
    </lineage>
</organism>
<evidence type="ECO:0000256" key="1">
    <source>
        <dbReference type="ARBA" id="ARBA00010643"/>
    </source>
</evidence>
<comment type="cofactor">
    <cofactor evidence="6">
        <name>[2Fe-2S] cluster</name>
        <dbReference type="ChEBI" id="CHEBI:190135"/>
    </cofactor>
</comment>
<keyword evidence="7" id="KW-0560">Oxidoreductase</keyword>
<dbReference type="PANTHER" id="PTHR43342">
    <property type="entry name" value="NADH-QUINONE OXIDOREDUCTASE, E SUBUNIT"/>
    <property type="match status" value="1"/>
</dbReference>
<dbReference type="EC" id="1.12.1.3" evidence="7"/>
<comment type="caution">
    <text evidence="7">The sequence shown here is derived from an EMBL/GenBank/DDBJ whole genome shotgun (WGS) entry which is preliminary data.</text>
</comment>
<dbReference type="Gene3D" id="3.40.30.10">
    <property type="entry name" value="Glutaredoxin"/>
    <property type="match status" value="1"/>
</dbReference>
<gene>
    <name evidence="7" type="primary">hndA_54</name>
    <name evidence="7" type="ORF">SDC9_176679</name>
</gene>
<dbReference type="Gene3D" id="1.10.10.1590">
    <property type="entry name" value="NADH-quinone oxidoreductase subunit E"/>
    <property type="match status" value="1"/>
</dbReference>
<evidence type="ECO:0000256" key="5">
    <source>
        <dbReference type="ARBA" id="ARBA00023014"/>
    </source>
</evidence>
<comment type="similarity">
    <text evidence="1">Belongs to the complex I 24 kDa subunit family.</text>
</comment>
<evidence type="ECO:0000256" key="2">
    <source>
        <dbReference type="ARBA" id="ARBA00022714"/>
    </source>
</evidence>
<dbReference type="InterPro" id="IPR042128">
    <property type="entry name" value="NuoE_dom"/>
</dbReference>